<reference evidence="2 3" key="1">
    <citation type="submission" date="2011-02" db="EMBL/GenBank/DDBJ databases">
        <title>The Genome Sequence of Sphaeroforma arctica JP610.</title>
        <authorList>
            <consortium name="The Broad Institute Genome Sequencing Platform"/>
            <person name="Russ C."/>
            <person name="Cuomo C."/>
            <person name="Young S.K."/>
            <person name="Zeng Q."/>
            <person name="Gargeya S."/>
            <person name="Alvarado L."/>
            <person name="Berlin A."/>
            <person name="Chapman S.B."/>
            <person name="Chen Z."/>
            <person name="Freedman E."/>
            <person name="Gellesch M."/>
            <person name="Goldberg J."/>
            <person name="Griggs A."/>
            <person name="Gujja S."/>
            <person name="Heilman E."/>
            <person name="Heiman D."/>
            <person name="Howarth C."/>
            <person name="Mehta T."/>
            <person name="Neiman D."/>
            <person name="Pearson M."/>
            <person name="Roberts A."/>
            <person name="Saif S."/>
            <person name="Shea T."/>
            <person name="Shenoy N."/>
            <person name="Sisk P."/>
            <person name="Stolte C."/>
            <person name="Sykes S."/>
            <person name="White J."/>
            <person name="Yandava C."/>
            <person name="Burger G."/>
            <person name="Gray M.W."/>
            <person name="Holland P.W.H."/>
            <person name="King N."/>
            <person name="Lang F.B.F."/>
            <person name="Roger A.J."/>
            <person name="Ruiz-Trillo I."/>
            <person name="Haas B."/>
            <person name="Nusbaum C."/>
            <person name="Birren B."/>
        </authorList>
    </citation>
    <scope>NUCLEOTIDE SEQUENCE [LARGE SCALE GENOMIC DNA]</scope>
    <source>
        <strain evidence="2 3">JP610</strain>
    </source>
</reference>
<keyword evidence="3" id="KW-1185">Reference proteome</keyword>
<feature type="non-terminal residue" evidence="2">
    <location>
        <position position="1"/>
    </location>
</feature>
<dbReference type="EMBL" id="KQ242910">
    <property type="protein sequence ID" value="KNC76929.1"/>
    <property type="molecule type" value="Genomic_DNA"/>
</dbReference>
<organism evidence="2 3">
    <name type="scientific">Sphaeroforma arctica JP610</name>
    <dbReference type="NCBI Taxonomy" id="667725"/>
    <lineage>
        <taxon>Eukaryota</taxon>
        <taxon>Ichthyosporea</taxon>
        <taxon>Ichthyophonida</taxon>
        <taxon>Sphaeroforma</taxon>
    </lineage>
</organism>
<evidence type="ECO:0000313" key="3">
    <source>
        <dbReference type="Proteomes" id="UP000054560"/>
    </source>
</evidence>
<sequence length="205" mass="22152">NNAAAPPPVYGYPPVYPPPNTSYPPPPPAGSHSPYLQQGGPAVPTYDQHEAETMKKGEPPMGYPAPPPDYAADTPAAATASSSDPNPTVPWGMEPSTEEMDQRFEGTSKGKFAILTGTNTVRCMGCGQNCVYKDPTVKFIRCPRCKQWTPRKHAKPINEDYEFVHCGGQCNVLLLVPKGVTVFKCPRERVVVGAKGKMGLQPKAR</sequence>
<evidence type="ECO:0000313" key="2">
    <source>
        <dbReference type="EMBL" id="KNC76929.1"/>
    </source>
</evidence>
<protein>
    <submittedName>
        <fullName evidence="2">Uncharacterized protein</fullName>
    </submittedName>
</protein>
<evidence type="ECO:0000256" key="1">
    <source>
        <dbReference type="SAM" id="MobiDB-lite"/>
    </source>
</evidence>
<feature type="compositionally biased region" description="Pro residues" evidence="1">
    <location>
        <begin position="1"/>
        <end position="29"/>
    </location>
</feature>
<name>A0A0L0FJG0_9EUKA</name>
<dbReference type="Proteomes" id="UP000054560">
    <property type="component" value="Unassembled WGS sequence"/>
</dbReference>
<gene>
    <name evidence="2" type="ORF">SARC_10595</name>
</gene>
<dbReference type="AlphaFoldDB" id="A0A0L0FJG0"/>
<feature type="compositionally biased region" description="Low complexity" evidence="1">
    <location>
        <begin position="70"/>
        <end position="86"/>
    </location>
</feature>
<dbReference type="GeneID" id="25911099"/>
<proteinExistence type="predicted"/>
<dbReference type="RefSeq" id="XP_014150831.1">
    <property type="nucleotide sequence ID" value="XM_014295356.1"/>
</dbReference>
<accession>A0A0L0FJG0</accession>
<feature type="region of interest" description="Disordered" evidence="1">
    <location>
        <begin position="1"/>
        <end position="104"/>
    </location>
</feature>
<feature type="compositionally biased region" description="Basic and acidic residues" evidence="1">
    <location>
        <begin position="47"/>
        <end position="58"/>
    </location>
</feature>